<evidence type="ECO:0000256" key="2">
    <source>
        <dbReference type="ARBA" id="ARBA00022676"/>
    </source>
</evidence>
<dbReference type="Proteomes" id="UP001234602">
    <property type="component" value="Unassembled WGS sequence"/>
</dbReference>
<dbReference type="EMBL" id="JAUCEY010000008">
    <property type="protein sequence ID" value="MDM5453816.1"/>
    <property type="molecule type" value="Genomic_DNA"/>
</dbReference>
<sequence length="399" mass="45093">MMNVLMINIPAEGHVNPTLGVVKALIDRGDSVHYVTTEEFKERIEGLGANVYLHPNHLKGLTPQKVTSIHEFMQIQLKLSYDILAVVQELADSIPFDYVYHDTFGAGLLVKDYLNIPSISSSSSFAIPQEQFLKMLESGRGLPLNPSPEIEKENSTITERIQERFGVKVKHHFQFMMNTSDLNIIYTSREFQPGGEYMDDSYVFIGPSITKRVQTHEFPLEELKDQKVLYISMGTILQGFESFFQTCVEAFRNFEGKVIFSVGMATDLAKLQPLPENFIVRRYLPQLEVLNHTDVFITHGGMNSTSEALYYEVPLVVIPQTSDQPMIANRLEELQAGFRIDPHEVSIEKLQESVQEVLSKPAYRENAKKLSNSFKKAGGAKEALTAIDEYLKKVSSGIF</sequence>
<evidence type="ECO:0000313" key="5">
    <source>
        <dbReference type="Proteomes" id="UP001234602"/>
    </source>
</evidence>
<organism evidence="4 5">
    <name type="scientific">Peribacillus simplex</name>
    <dbReference type="NCBI Taxonomy" id="1478"/>
    <lineage>
        <taxon>Bacteria</taxon>
        <taxon>Bacillati</taxon>
        <taxon>Bacillota</taxon>
        <taxon>Bacilli</taxon>
        <taxon>Bacillales</taxon>
        <taxon>Bacillaceae</taxon>
        <taxon>Peribacillus</taxon>
    </lineage>
</organism>
<keyword evidence="3" id="KW-0808">Transferase</keyword>
<accession>A0AAW7IR15</accession>
<evidence type="ECO:0000256" key="3">
    <source>
        <dbReference type="ARBA" id="ARBA00022679"/>
    </source>
</evidence>
<evidence type="ECO:0000313" key="4">
    <source>
        <dbReference type="EMBL" id="MDM5453816.1"/>
    </source>
</evidence>
<dbReference type="GO" id="GO:0016758">
    <property type="term" value="F:hexosyltransferase activity"/>
    <property type="evidence" value="ECO:0007669"/>
    <property type="project" value="InterPro"/>
</dbReference>
<dbReference type="GO" id="GO:0008194">
    <property type="term" value="F:UDP-glycosyltransferase activity"/>
    <property type="evidence" value="ECO:0007669"/>
    <property type="project" value="InterPro"/>
</dbReference>
<gene>
    <name evidence="4" type="ORF">QUF89_16850</name>
</gene>
<dbReference type="SUPFAM" id="SSF53756">
    <property type="entry name" value="UDP-Glycosyltransferase/glycogen phosphorylase"/>
    <property type="match status" value="1"/>
</dbReference>
<dbReference type="FunFam" id="3.40.50.2000:FF:000072">
    <property type="entry name" value="Glycosyl transferase"/>
    <property type="match status" value="1"/>
</dbReference>
<protein>
    <submittedName>
        <fullName evidence="4">Glycosyltransferase</fullName>
    </submittedName>
</protein>
<dbReference type="PANTHER" id="PTHR48043">
    <property type="entry name" value="EG:EG0003.4 PROTEIN-RELATED"/>
    <property type="match status" value="1"/>
</dbReference>
<dbReference type="InterPro" id="IPR006326">
    <property type="entry name" value="UDPGT_MGT-like"/>
</dbReference>
<dbReference type="InterPro" id="IPR050271">
    <property type="entry name" value="UDP-glycosyltransferase"/>
</dbReference>
<keyword evidence="2" id="KW-0328">Glycosyltransferase</keyword>
<dbReference type="InterPro" id="IPR002213">
    <property type="entry name" value="UDP_glucos_trans"/>
</dbReference>
<evidence type="ECO:0000256" key="1">
    <source>
        <dbReference type="ARBA" id="ARBA00009995"/>
    </source>
</evidence>
<comment type="similarity">
    <text evidence="1">Belongs to the UDP-glycosyltransferase family.</text>
</comment>
<dbReference type="NCBIfam" id="TIGR01426">
    <property type="entry name" value="MGT"/>
    <property type="match status" value="1"/>
</dbReference>
<dbReference type="Gene3D" id="3.40.50.2000">
    <property type="entry name" value="Glycogen Phosphorylase B"/>
    <property type="match status" value="2"/>
</dbReference>
<dbReference type="AlphaFoldDB" id="A0AAW7IR15"/>
<proteinExistence type="inferred from homology"/>
<dbReference type="PANTHER" id="PTHR48043:SF145">
    <property type="entry name" value="FI06409P-RELATED"/>
    <property type="match status" value="1"/>
</dbReference>
<name>A0AAW7IR15_9BACI</name>
<dbReference type="CDD" id="cd03784">
    <property type="entry name" value="GT1_Gtf-like"/>
    <property type="match status" value="1"/>
</dbReference>
<reference evidence="4" key="1">
    <citation type="submission" date="2023-06" db="EMBL/GenBank/DDBJ databases">
        <title>Comparative genomics of Bacillaceae isolates and their secondary metabolite potential.</title>
        <authorList>
            <person name="Song L."/>
            <person name="Nielsen L.J."/>
            <person name="Mohite O."/>
            <person name="Xu X."/>
            <person name="Weber T."/>
            <person name="Kovacs A.T."/>
        </authorList>
    </citation>
    <scope>NUCLEOTIDE SEQUENCE</scope>
    <source>
        <strain evidence="4">D8_B_37</strain>
    </source>
</reference>
<dbReference type="Pfam" id="PF00201">
    <property type="entry name" value="UDPGT"/>
    <property type="match status" value="1"/>
</dbReference>
<comment type="caution">
    <text evidence="4">The sequence shown here is derived from an EMBL/GenBank/DDBJ whole genome shotgun (WGS) entry which is preliminary data.</text>
</comment>
<dbReference type="RefSeq" id="WP_289320454.1">
    <property type="nucleotide sequence ID" value="NZ_JAUCEY010000008.1"/>
</dbReference>